<dbReference type="AlphaFoldDB" id="A0A821HS80"/>
<protein>
    <submittedName>
        <fullName evidence="1">Uncharacterized protein</fullName>
    </submittedName>
</protein>
<evidence type="ECO:0000313" key="2">
    <source>
        <dbReference type="Proteomes" id="UP000663866"/>
    </source>
</evidence>
<feature type="non-terminal residue" evidence="1">
    <location>
        <position position="1"/>
    </location>
</feature>
<gene>
    <name evidence="1" type="ORF">OVN521_LOCUS48024</name>
</gene>
<keyword evidence="2" id="KW-1185">Reference proteome</keyword>
<evidence type="ECO:0000313" key="1">
    <source>
        <dbReference type="EMBL" id="CAF4689966.1"/>
    </source>
</evidence>
<sequence length="56" mass="6454">LATSMTTTRIQLENCIEQQQREVAAELDAFIGWLKTLTHESKIIDNQVKQKRKLLA</sequence>
<dbReference type="EMBL" id="CAJOBG010097676">
    <property type="protein sequence ID" value="CAF4689966.1"/>
    <property type="molecule type" value="Genomic_DNA"/>
</dbReference>
<name>A0A821HS80_9BILA</name>
<accession>A0A821HS80</accession>
<comment type="caution">
    <text evidence="1">The sequence shown here is derived from an EMBL/GenBank/DDBJ whole genome shotgun (WGS) entry which is preliminary data.</text>
</comment>
<proteinExistence type="predicted"/>
<organism evidence="1 2">
    <name type="scientific">Rotaria magnacalcarata</name>
    <dbReference type="NCBI Taxonomy" id="392030"/>
    <lineage>
        <taxon>Eukaryota</taxon>
        <taxon>Metazoa</taxon>
        <taxon>Spiralia</taxon>
        <taxon>Gnathifera</taxon>
        <taxon>Rotifera</taxon>
        <taxon>Eurotatoria</taxon>
        <taxon>Bdelloidea</taxon>
        <taxon>Philodinida</taxon>
        <taxon>Philodinidae</taxon>
        <taxon>Rotaria</taxon>
    </lineage>
</organism>
<reference evidence="1" key="1">
    <citation type="submission" date="2021-02" db="EMBL/GenBank/DDBJ databases">
        <authorList>
            <person name="Nowell W R."/>
        </authorList>
    </citation>
    <scope>NUCLEOTIDE SEQUENCE</scope>
</reference>
<dbReference type="Proteomes" id="UP000663866">
    <property type="component" value="Unassembled WGS sequence"/>
</dbReference>